<keyword evidence="2" id="KW-0328">Glycosyltransferase</keyword>
<dbReference type="GO" id="GO:0016757">
    <property type="term" value="F:glycosyltransferase activity"/>
    <property type="evidence" value="ECO:0007669"/>
    <property type="project" value="UniProtKB-KW"/>
</dbReference>
<dbReference type="InterPro" id="IPR029044">
    <property type="entry name" value="Nucleotide-diphossugar_trans"/>
</dbReference>
<dbReference type="AlphaFoldDB" id="A0A2M7TI00"/>
<name>A0A2M7TI00_9BACT</name>
<feature type="domain" description="Glycosyltransferase 2-like" evidence="4">
    <location>
        <begin position="17"/>
        <end position="171"/>
    </location>
</feature>
<proteinExistence type="inferred from homology"/>
<evidence type="ECO:0000256" key="2">
    <source>
        <dbReference type="ARBA" id="ARBA00022676"/>
    </source>
</evidence>
<keyword evidence="3 5" id="KW-0808">Transferase</keyword>
<evidence type="ECO:0000256" key="1">
    <source>
        <dbReference type="ARBA" id="ARBA00006739"/>
    </source>
</evidence>
<dbReference type="EMBL" id="PFNN01000023">
    <property type="protein sequence ID" value="PIZ45875.1"/>
    <property type="molecule type" value="Genomic_DNA"/>
</dbReference>
<evidence type="ECO:0000313" key="6">
    <source>
        <dbReference type="Proteomes" id="UP000231727"/>
    </source>
</evidence>
<reference evidence="6" key="1">
    <citation type="submission" date="2017-09" db="EMBL/GenBank/DDBJ databases">
        <title>Depth-based differentiation of microbial function through sediment-hosted aquifers and enrichment of novel symbionts in the deep terrestrial subsurface.</title>
        <authorList>
            <person name="Probst A.J."/>
            <person name="Ladd B."/>
            <person name="Jarett J.K."/>
            <person name="Geller-Mcgrath D.E."/>
            <person name="Sieber C.M.K."/>
            <person name="Emerson J.B."/>
            <person name="Anantharaman K."/>
            <person name="Thomas B.C."/>
            <person name="Malmstrom R."/>
            <person name="Stieglmeier M."/>
            <person name="Klingl A."/>
            <person name="Woyke T."/>
            <person name="Ryan C.M."/>
            <person name="Banfield J.F."/>
        </authorList>
    </citation>
    <scope>NUCLEOTIDE SEQUENCE [LARGE SCALE GENOMIC DNA]</scope>
</reference>
<dbReference type="InterPro" id="IPR001173">
    <property type="entry name" value="Glyco_trans_2-like"/>
</dbReference>
<dbReference type="CDD" id="cd04186">
    <property type="entry name" value="GT_2_like_c"/>
    <property type="match status" value="1"/>
</dbReference>
<evidence type="ECO:0000256" key="3">
    <source>
        <dbReference type="ARBA" id="ARBA00022679"/>
    </source>
</evidence>
<sequence length="314" mass="35172">MVVKKGANVAKTPKVAVIVVNWNRKDDTVECLKSLSRVSTFGFELMTVVVDNGSTDGSLEALSKITNFSFRVISLKENTGFVGGNNTGITAALEGGADYVLLLNNDTLVDRGLIKELVKSAQENKDGGVFVPKIYFAPGFEFHKDRYPKFIQGRVIWFAGGVIDWDNVYGSNFGVDDVDRGQFDEEKETDFATGCALFTSRKVLEKVGLLNEKYFAYLEDLEFSLRAKAAGFKIVYVPTGYLWHKVAQSSAIGSSLNDYFLTRNRLDLGLRNAPLRTKIALFRESIKLLLIGRKWQKIGVRDFYLRKWGKGSWK</sequence>
<dbReference type="SUPFAM" id="SSF53448">
    <property type="entry name" value="Nucleotide-diphospho-sugar transferases"/>
    <property type="match status" value="1"/>
</dbReference>
<dbReference type="Pfam" id="PF00535">
    <property type="entry name" value="Glycos_transf_2"/>
    <property type="match status" value="1"/>
</dbReference>
<comment type="similarity">
    <text evidence="1">Belongs to the glycosyltransferase 2 family.</text>
</comment>
<dbReference type="Proteomes" id="UP000231727">
    <property type="component" value="Unassembled WGS sequence"/>
</dbReference>
<evidence type="ECO:0000259" key="4">
    <source>
        <dbReference type="Pfam" id="PF00535"/>
    </source>
</evidence>
<gene>
    <name evidence="5" type="ORF">COY30_01180</name>
</gene>
<protein>
    <submittedName>
        <fullName evidence="5">Glycosyltransferase family 2 protein</fullName>
    </submittedName>
</protein>
<evidence type="ECO:0000313" key="5">
    <source>
        <dbReference type="EMBL" id="PIZ45875.1"/>
    </source>
</evidence>
<accession>A0A2M7TI00</accession>
<organism evidence="5 6">
    <name type="scientific">Candidatus Woesebacteria bacterium CG_4_10_14_0_2_um_filter_44_9</name>
    <dbReference type="NCBI Taxonomy" id="1975055"/>
    <lineage>
        <taxon>Bacteria</taxon>
        <taxon>Candidatus Woeseibacteriota</taxon>
    </lineage>
</organism>
<dbReference type="Gene3D" id="3.90.550.10">
    <property type="entry name" value="Spore Coat Polysaccharide Biosynthesis Protein SpsA, Chain A"/>
    <property type="match status" value="1"/>
</dbReference>
<dbReference type="PANTHER" id="PTHR43179:SF12">
    <property type="entry name" value="GALACTOFURANOSYLTRANSFERASE GLFT2"/>
    <property type="match status" value="1"/>
</dbReference>
<comment type="caution">
    <text evidence="5">The sequence shown here is derived from an EMBL/GenBank/DDBJ whole genome shotgun (WGS) entry which is preliminary data.</text>
</comment>
<dbReference type="PANTHER" id="PTHR43179">
    <property type="entry name" value="RHAMNOSYLTRANSFERASE WBBL"/>
    <property type="match status" value="1"/>
</dbReference>